<evidence type="ECO:0000256" key="1">
    <source>
        <dbReference type="SAM" id="MobiDB-lite"/>
    </source>
</evidence>
<sequence length="80" mass="7931">MTDTLAMAASPVVALPLYLASTSMSSRPGARCNPWLPAGARATRLSASRGCMGHLSVTDGSGDRLPGGAGQAGDDGNGTI</sequence>
<proteinExistence type="predicted"/>
<dbReference type="AlphaFoldDB" id="A0A640TZF0"/>
<organism evidence="2 3">
    <name type="scientific">Streptomyces nigrescens</name>
    <dbReference type="NCBI Taxonomy" id="1920"/>
    <lineage>
        <taxon>Bacteria</taxon>
        <taxon>Bacillati</taxon>
        <taxon>Actinomycetota</taxon>
        <taxon>Actinomycetes</taxon>
        <taxon>Kitasatosporales</taxon>
        <taxon>Streptomycetaceae</taxon>
        <taxon>Streptomyces</taxon>
    </lineage>
</organism>
<evidence type="ECO:0000313" key="3">
    <source>
        <dbReference type="Proteomes" id="UP000429552"/>
    </source>
</evidence>
<dbReference type="EMBL" id="BLIP01000003">
    <property type="protein sequence ID" value="GFE27455.1"/>
    <property type="molecule type" value="Genomic_DNA"/>
</dbReference>
<gene>
    <name evidence="2" type="ORF">Sliba_79080</name>
</gene>
<comment type="caution">
    <text evidence="2">The sequence shown here is derived from an EMBL/GenBank/DDBJ whole genome shotgun (WGS) entry which is preliminary data.</text>
</comment>
<protein>
    <submittedName>
        <fullName evidence="2">Uncharacterized protein</fullName>
    </submittedName>
</protein>
<name>A0A640TZF0_STRNI</name>
<evidence type="ECO:0000313" key="2">
    <source>
        <dbReference type="EMBL" id="GFE27455.1"/>
    </source>
</evidence>
<dbReference type="Proteomes" id="UP000429552">
    <property type="component" value="Unassembled WGS sequence"/>
</dbReference>
<reference evidence="2 3" key="1">
    <citation type="submission" date="2019-12" db="EMBL/GenBank/DDBJ databases">
        <title>Whole genome shotgun sequence of Streptomyces libani subsp. libani NBRC 13452.</title>
        <authorList>
            <person name="Ichikawa N."/>
            <person name="Kimura A."/>
            <person name="Kitahashi Y."/>
            <person name="Komaki H."/>
            <person name="Tamura T."/>
        </authorList>
    </citation>
    <scope>NUCLEOTIDE SEQUENCE [LARGE SCALE GENOMIC DNA]</scope>
    <source>
        <strain evidence="2 3">NBRC 13452</strain>
    </source>
</reference>
<accession>A0A640TZF0</accession>
<feature type="region of interest" description="Disordered" evidence="1">
    <location>
        <begin position="57"/>
        <end position="80"/>
    </location>
</feature>
<feature type="compositionally biased region" description="Gly residues" evidence="1">
    <location>
        <begin position="65"/>
        <end position="80"/>
    </location>
</feature>